<protein>
    <submittedName>
        <fullName evidence="2">Uncharacterized protein</fullName>
    </submittedName>
</protein>
<dbReference type="AlphaFoldDB" id="A0A0A2C505"/>
<sequence length="65" mass="7934">MMRNSRYSRTNNFRRGEGVDRRNTQYRGRKRFKSTFHRDLFAMKEVWEMLKSGAIRSLGEIGRQY</sequence>
<organism evidence="2 3">
    <name type="scientific">Prochlorococcus marinus str. PAC1</name>
    <dbReference type="NCBI Taxonomy" id="59924"/>
    <lineage>
        <taxon>Bacteria</taxon>
        <taxon>Bacillati</taxon>
        <taxon>Cyanobacteriota</taxon>
        <taxon>Cyanophyceae</taxon>
        <taxon>Synechococcales</taxon>
        <taxon>Prochlorococcaceae</taxon>
        <taxon>Prochlorococcus</taxon>
    </lineage>
</organism>
<feature type="compositionally biased region" description="Basic and acidic residues" evidence="1">
    <location>
        <begin position="14"/>
        <end position="23"/>
    </location>
</feature>
<dbReference type="Proteomes" id="UP000030392">
    <property type="component" value="Unassembled WGS sequence"/>
</dbReference>
<feature type="region of interest" description="Disordered" evidence="1">
    <location>
        <begin position="1"/>
        <end position="28"/>
    </location>
</feature>
<proteinExistence type="predicted"/>
<name>A0A0A2C505_PROMR</name>
<feature type="compositionally biased region" description="Polar residues" evidence="1">
    <location>
        <begin position="1"/>
        <end position="13"/>
    </location>
</feature>
<evidence type="ECO:0000313" key="3">
    <source>
        <dbReference type="Proteomes" id="UP000030392"/>
    </source>
</evidence>
<accession>A0A0A2C505</accession>
<gene>
    <name evidence="2" type="ORF">EV03_1088</name>
</gene>
<dbReference type="EMBL" id="JNAX01000011">
    <property type="protein sequence ID" value="KGG20587.1"/>
    <property type="molecule type" value="Genomic_DNA"/>
</dbReference>
<comment type="caution">
    <text evidence="2">The sequence shown here is derived from an EMBL/GenBank/DDBJ whole genome shotgun (WGS) entry which is preliminary data.</text>
</comment>
<evidence type="ECO:0000256" key="1">
    <source>
        <dbReference type="SAM" id="MobiDB-lite"/>
    </source>
</evidence>
<reference evidence="3" key="1">
    <citation type="journal article" date="2014" name="Sci. Data">
        <title>Genomes of diverse isolates of the marine cyanobacterium Prochlorococcus.</title>
        <authorList>
            <person name="Biller S."/>
            <person name="Berube P."/>
            <person name="Thompson J."/>
            <person name="Kelly L."/>
            <person name="Roggensack S."/>
            <person name="Awad L."/>
            <person name="Roache-Johnson K."/>
            <person name="Ding H."/>
            <person name="Giovannoni S.J."/>
            <person name="Moore L.R."/>
            <person name="Chisholm S.W."/>
        </authorList>
    </citation>
    <scope>NUCLEOTIDE SEQUENCE [LARGE SCALE GENOMIC DNA]</scope>
    <source>
        <strain evidence="3">PAC1</strain>
    </source>
</reference>
<evidence type="ECO:0000313" key="2">
    <source>
        <dbReference type="EMBL" id="KGG20587.1"/>
    </source>
</evidence>